<accession>A0AC35GH25</accession>
<organism evidence="1 2">
    <name type="scientific">Panagrolaimus sp. PS1159</name>
    <dbReference type="NCBI Taxonomy" id="55785"/>
    <lineage>
        <taxon>Eukaryota</taxon>
        <taxon>Metazoa</taxon>
        <taxon>Ecdysozoa</taxon>
        <taxon>Nematoda</taxon>
        <taxon>Chromadorea</taxon>
        <taxon>Rhabditida</taxon>
        <taxon>Tylenchina</taxon>
        <taxon>Panagrolaimomorpha</taxon>
        <taxon>Panagrolaimoidea</taxon>
        <taxon>Panagrolaimidae</taxon>
        <taxon>Panagrolaimus</taxon>
    </lineage>
</organism>
<dbReference type="Proteomes" id="UP000887580">
    <property type="component" value="Unplaced"/>
</dbReference>
<proteinExistence type="predicted"/>
<evidence type="ECO:0000313" key="2">
    <source>
        <dbReference type="WBParaSite" id="PS1159_v2.g4976.t1"/>
    </source>
</evidence>
<reference evidence="2" key="1">
    <citation type="submission" date="2022-11" db="UniProtKB">
        <authorList>
            <consortium name="WormBaseParasite"/>
        </authorList>
    </citation>
    <scope>IDENTIFICATION</scope>
</reference>
<sequence length="952" mass="108597">MNPFEFRRQQNDKIPKPEVSQFKASKRLINPNEAKSDDQENFSRRKVQNREKEFIESKRAIAPNFFSAASSIQRTCGATATALCSIFKSNRSHLNVINVATVTNKSDASSFISSIKKPITFSPLIPGFAVENKAVMLWCFPYHISQTRLGERGEPSNACCLISAALAEIIYRNGIYLPVWNGTNCIDIDALYFSTKQQHIRGLPISTNQNLLPSRLCDAMVNAIVNGNVHADLAYKDGKTSQLFNVPTALELLGSKSQYGDSTSLLYGNLKSAIEHPSLSDWKQLFFLAMFVERCVLIVHERDTNTVGILDSHTHKHFGALIAVSNHENLNHFCTYIIKKFFPETLELKPKNMKFEMSLLHFQGTLNDFDTPINGSQHSKIISSQKKNRPTSDFSADFIGDLEHYSIAYNLYYDGIKDQFDKIIQETPERIVTMKTADQQDFKCILPSIEYKTQRKIEEYRGPTPLELLKPLIDDREISIFGGSGYWFYDIAHGRFVRQYHDNRDTKETTEYLLGTYRHDQTIEDAKKFDQLKPPKTKINNIEYPYFPVHYRHGTPCDLTGKPRTVTLLYICYEYSRHAVHGITEVSTCNYEISVLTNLLCSHPAFDMPTNPEHEIRCYAPPNHPHAKPNLLREIEQNVNSEQYNQYSMASDVTHKSSLFSQFIHPDGFIFPKKIGDNAAAGNINNIDNTINDNSGRTVSDQLKEIAEIYKKLHSSDSKSSNKMAKFQKGFTKEDYQLIEDFWAGKSCFIGGQGYWSYEFCYGSKVSQFHLEGGKRAKEHILGQFDAEMHRAWLRRNREKAFIYEDDYLKQVSNFYGEGLVCDETGEKRSVEVQLKCRMPGATESPSIVLFSLEEPSTCKYILTLESALLCDGLQNLDKDGLLDPNVEEFTTEIISDEEAIKKIIENIKAVKTNLEQLGGSIIIKEITEDVEEIIKRKNKKDDSDEKKKSKN</sequence>
<evidence type="ECO:0000313" key="1">
    <source>
        <dbReference type="Proteomes" id="UP000887580"/>
    </source>
</evidence>
<protein>
    <submittedName>
        <fullName evidence="2">MRH domain-containing protein</fullName>
    </submittedName>
</protein>
<name>A0AC35GH25_9BILA</name>
<dbReference type="WBParaSite" id="PS1159_v2.g4976.t1">
    <property type="protein sequence ID" value="PS1159_v2.g4976.t1"/>
    <property type="gene ID" value="PS1159_v2.g4976"/>
</dbReference>